<gene>
    <name evidence="1" type="ORF">UT08_C0018G0065</name>
</gene>
<comment type="caution">
    <text evidence="1">The sequence shown here is derived from an EMBL/GenBank/DDBJ whole genome shotgun (WGS) entry which is preliminary data.</text>
</comment>
<proteinExistence type="predicted"/>
<dbReference type="SUPFAM" id="SSF48208">
    <property type="entry name" value="Six-hairpin glycosidases"/>
    <property type="match status" value="1"/>
</dbReference>
<dbReference type="Proteomes" id="UP000034081">
    <property type="component" value="Unassembled WGS sequence"/>
</dbReference>
<dbReference type="STRING" id="1618570.UT08_C0018G0065"/>
<dbReference type="PANTHER" id="PTHR34987:SF4">
    <property type="entry name" value="ALPHA-L-RHAMNOSIDASE C-TERMINAL DOMAIN-CONTAINING PROTEIN"/>
    <property type="match status" value="1"/>
</dbReference>
<evidence type="ECO:0000313" key="2">
    <source>
        <dbReference type="Proteomes" id="UP000034081"/>
    </source>
</evidence>
<reference evidence="1 2" key="1">
    <citation type="journal article" date="2015" name="Nature">
        <title>rRNA introns, odd ribosomes, and small enigmatic genomes across a large radiation of phyla.</title>
        <authorList>
            <person name="Brown C.T."/>
            <person name="Hug L.A."/>
            <person name="Thomas B.C."/>
            <person name="Sharon I."/>
            <person name="Castelle C.J."/>
            <person name="Singh A."/>
            <person name="Wilkins M.J."/>
            <person name="Williams K.H."/>
            <person name="Banfield J.F."/>
        </authorList>
    </citation>
    <scope>NUCLEOTIDE SEQUENCE [LARGE SCALE GENOMIC DNA]</scope>
</reference>
<dbReference type="EMBL" id="LBVL01000018">
    <property type="protein sequence ID" value="KKQ84459.1"/>
    <property type="molecule type" value="Genomic_DNA"/>
</dbReference>
<organism evidence="1 2">
    <name type="scientific">Candidatus Woesebacteria bacterium GW2011_GWB1_38_8</name>
    <dbReference type="NCBI Taxonomy" id="1618570"/>
    <lineage>
        <taxon>Bacteria</taxon>
        <taxon>Candidatus Woeseibacteriota</taxon>
    </lineage>
</organism>
<dbReference type="InterPro" id="IPR001661">
    <property type="entry name" value="Glyco_hydro_37"/>
</dbReference>
<dbReference type="GO" id="GO:0004555">
    <property type="term" value="F:alpha,alpha-trehalase activity"/>
    <property type="evidence" value="ECO:0007669"/>
    <property type="project" value="InterPro"/>
</dbReference>
<name>A0A0G0NEX5_9BACT</name>
<protein>
    <recommendedName>
        <fullName evidence="3">Glycogen debranching enzyme C-terminal domain-containing protein</fullName>
    </recommendedName>
</protein>
<dbReference type="InterPro" id="IPR008928">
    <property type="entry name" value="6-hairpin_glycosidase_sf"/>
</dbReference>
<dbReference type="Gene3D" id="1.50.10.10">
    <property type="match status" value="1"/>
</dbReference>
<evidence type="ECO:0000313" key="1">
    <source>
        <dbReference type="EMBL" id="KKQ84459.1"/>
    </source>
</evidence>
<dbReference type="Pfam" id="PF01204">
    <property type="entry name" value="Trehalase"/>
    <property type="match status" value="1"/>
</dbReference>
<dbReference type="PANTHER" id="PTHR34987">
    <property type="entry name" value="C, PUTATIVE (AFU_ORTHOLOGUE AFUA_3G02880)-RELATED"/>
    <property type="match status" value="1"/>
</dbReference>
<dbReference type="InterPro" id="IPR012341">
    <property type="entry name" value="6hp_glycosidase-like_sf"/>
</dbReference>
<dbReference type="GO" id="GO:0005991">
    <property type="term" value="P:trehalose metabolic process"/>
    <property type="evidence" value="ECO:0007669"/>
    <property type="project" value="InterPro"/>
</dbReference>
<dbReference type="AlphaFoldDB" id="A0A0G0NEX5"/>
<evidence type="ECO:0008006" key="3">
    <source>
        <dbReference type="Google" id="ProtNLM"/>
    </source>
</evidence>
<sequence>MTPEQNIAYQANEIAVGNLRSNYQPLGILAGPENHAEYVTRDGFFASLGACALGDYDPVRATLNLALQYQKEDGQIPLRVEERNHALNYMKVNVTYNPPLARYKSSQLWAGTTVDTSALFIISAMNYVRVSGDRDWLKENLAHLEGAAEWLLQRKNGLGLIEEEWMASWADMIPGGGSVTYTNVLTCKALDELSRTNAIWTKERDDLKLNINDKLWDKEKGYFADRIGRNGKVQNYFFADGNLLAISWGLVDNGRAEEIYDYIDSYSLNEIPIIVCHPRLPRAIDLFVKVVLPYYHPTKRIFAWWGPWEIMERYKLGDKEGAIRGLTALSQVITANETVPEVFNKKGRIVDGTIFKPERGVSWGAGTLIYMMNELEKMGAFK</sequence>
<accession>A0A0G0NEX5</accession>